<keyword evidence="4" id="KW-1185">Reference proteome</keyword>
<keyword evidence="2" id="KW-0732">Signal</keyword>
<gene>
    <name evidence="3" type="ORF">J2Z69_001822</name>
</gene>
<dbReference type="EMBL" id="JAGGLD010000002">
    <property type="protein sequence ID" value="MBP2000791.1"/>
    <property type="molecule type" value="Genomic_DNA"/>
</dbReference>
<feature type="region of interest" description="Disordered" evidence="1">
    <location>
        <begin position="231"/>
        <end position="251"/>
    </location>
</feature>
<proteinExistence type="predicted"/>
<protein>
    <submittedName>
        <fullName evidence="3">Uncharacterized protein</fullName>
    </submittedName>
</protein>
<evidence type="ECO:0000256" key="1">
    <source>
        <dbReference type="SAM" id="MobiDB-lite"/>
    </source>
</evidence>
<dbReference type="Proteomes" id="UP001519288">
    <property type="component" value="Unassembled WGS sequence"/>
</dbReference>
<feature type="signal peptide" evidence="2">
    <location>
        <begin position="1"/>
        <end position="35"/>
    </location>
</feature>
<evidence type="ECO:0000256" key="2">
    <source>
        <dbReference type="SAM" id="SignalP"/>
    </source>
</evidence>
<feature type="compositionally biased region" description="Low complexity" evidence="1">
    <location>
        <begin position="234"/>
        <end position="245"/>
    </location>
</feature>
<evidence type="ECO:0000313" key="4">
    <source>
        <dbReference type="Proteomes" id="UP001519288"/>
    </source>
</evidence>
<feature type="chain" id="PRO_5047132925" evidence="2">
    <location>
        <begin position="36"/>
        <end position="293"/>
    </location>
</feature>
<reference evidence="3 4" key="1">
    <citation type="submission" date="2021-03" db="EMBL/GenBank/DDBJ databases">
        <title>Genomic Encyclopedia of Type Strains, Phase IV (KMG-IV): sequencing the most valuable type-strain genomes for metagenomic binning, comparative biology and taxonomic classification.</title>
        <authorList>
            <person name="Goeker M."/>
        </authorList>
    </citation>
    <scope>NUCLEOTIDE SEQUENCE [LARGE SCALE GENOMIC DNA]</scope>
    <source>
        <strain evidence="3 4">DSM 26806</strain>
    </source>
</reference>
<comment type="caution">
    <text evidence="3">The sequence shown here is derived from an EMBL/GenBank/DDBJ whole genome shotgun (WGS) entry which is preliminary data.</text>
</comment>
<name>A0ABS4JI44_9BACL</name>
<organism evidence="3 4">
    <name type="scientific">Paenibacillus shirakamiensis</name>
    <dbReference type="NCBI Taxonomy" id="1265935"/>
    <lineage>
        <taxon>Bacteria</taxon>
        <taxon>Bacillati</taxon>
        <taxon>Bacillota</taxon>
        <taxon>Bacilli</taxon>
        <taxon>Bacillales</taxon>
        <taxon>Paenibacillaceae</taxon>
        <taxon>Paenibacillus</taxon>
    </lineage>
</organism>
<evidence type="ECO:0000313" key="3">
    <source>
        <dbReference type="EMBL" id="MBP2000791.1"/>
    </source>
</evidence>
<accession>A0ABS4JI44</accession>
<sequence length="293" mass="32576">MINHKRKKHMTKWMMAAICFGIVVSPFSSVTTGFAAEVVDQFNEKILGKPADKPFLQVPNKEGDITANQDLTKFKGFTSDSSVAHKKEEIQPKVNPITAKSMKIDNKKTDLFSLNKQQVEELVTRGYSVDDIYKVDELANKLLIDPQKIINRKEGDKLDWVKLAEVLQQEKETSLLQDLIKLHPTEYQQLASEKLTDQNKILLLSSLDQGKGSITDLLSLFKSKGEKAVSNYEPATSAAKTPSAKSTDDASIDPKVLSRLKAVAEKTGTPLQELISKFKTAKGLSENVLAEKE</sequence>